<dbReference type="Gene3D" id="2.40.110.10">
    <property type="entry name" value="Butyryl-CoA Dehydrogenase, subunit A, domain 2"/>
    <property type="match status" value="1"/>
</dbReference>
<dbReference type="Gene3D" id="1.10.540.10">
    <property type="entry name" value="Acyl-CoA dehydrogenase/oxidase, N-terminal domain"/>
    <property type="match status" value="1"/>
</dbReference>
<sequence>MNAQSSGRVSSPEDLEVIREGVRSVVARFDDEYWLQRDEDGKFPREFHKAMAEAGWLGITMPEEYGGSGLGVSEAAVMMHEVSSHGGGMAAASSVHVNLFGPHPIVVHGTPEQKKEWVPRLVSGEDQCCFGFTEPDAGLNTTRIKTFAEKVPGGYLVHGQKVWTSTAQVASKIMLLTRTTRYEDARRPTDGITIFYTDLDRSKIEVRKIPKMGRKAVDSNAIFIDGLFIPEEHRIGEEGRGFSYILDSLNPERVLVAMEAIGIGQDALRRATAYARERVVFDRPIGQNQGIQHPLAEKWMYLESAFLMAMRAAELYDSGRPCGAEANSAKFLGARAGYDACLQAVLTHGGFGYAKEYHVERLLREVTVTRIAPITEQLILCFIAEKVLDLPKSY</sequence>
<dbReference type="InterPro" id="IPR006091">
    <property type="entry name" value="Acyl-CoA_Oxase/DH_mid-dom"/>
</dbReference>
<dbReference type="GO" id="GO:0050660">
    <property type="term" value="F:flavin adenine dinucleotide binding"/>
    <property type="evidence" value="ECO:0007669"/>
    <property type="project" value="InterPro"/>
</dbReference>
<protein>
    <submittedName>
        <fullName evidence="9">Acyl-CoA dehydrogenase</fullName>
    </submittedName>
</protein>
<evidence type="ECO:0000259" key="7">
    <source>
        <dbReference type="Pfam" id="PF02770"/>
    </source>
</evidence>
<evidence type="ECO:0000259" key="8">
    <source>
        <dbReference type="Pfam" id="PF02771"/>
    </source>
</evidence>
<dbReference type="SUPFAM" id="SSF47203">
    <property type="entry name" value="Acyl-CoA dehydrogenase C-terminal domain-like"/>
    <property type="match status" value="1"/>
</dbReference>
<keyword evidence="10" id="KW-1185">Reference proteome</keyword>
<comment type="cofactor">
    <cofactor evidence="1 5">
        <name>FAD</name>
        <dbReference type="ChEBI" id="CHEBI:57692"/>
    </cofactor>
</comment>
<keyword evidence="3 5" id="KW-0285">Flavoprotein</keyword>
<reference evidence="9 10" key="1">
    <citation type="submission" date="2019-08" db="EMBL/GenBank/DDBJ databases">
        <authorList>
            <person name="Seo Y.L."/>
        </authorList>
    </citation>
    <scope>NUCLEOTIDE SEQUENCE [LARGE SCALE GENOMIC DNA]</scope>
    <source>
        <strain evidence="9 10">MaA-C15</strain>
    </source>
</reference>
<dbReference type="InterPro" id="IPR036250">
    <property type="entry name" value="AcylCo_DH-like_C"/>
</dbReference>
<dbReference type="PIRSF" id="PIRSF016578">
    <property type="entry name" value="HsaA"/>
    <property type="match status" value="1"/>
</dbReference>
<dbReference type="FunFam" id="1.20.140.10:FF:000012">
    <property type="entry name" value="Acyl-CoA dehydrogenase fadE12"/>
    <property type="match status" value="1"/>
</dbReference>
<dbReference type="SUPFAM" id="SSF56645">
    <property type="entry name" value="Acyl-CoA dehydrogenase NM domain-like"/>
    <property type="match status" value="1"/>
</dbReference>
<comment type="caution">
    <text evidence="9">The sequence shown here is derived from an EMBL/GenBank/DDBJ whole genome shotgun (WGS) entry which is preliminary data.</text>
</comment>
<evidence type="ECO:0000313" key="9">
    <source>
        <dbReference type="EMBL" id="TYR33391.1"/>
    </source>
</evidence>
<dbReference type="OrthoDB" id="9775090at2"/>
<feature type="domain" description="Acyl-CoA oxidase/dehydrogenase middle" evidence="7">
    <location>
        <begin position="129"/>
        <end position="225"/>
    </location>
</feature>
<dbReference type="EMBL" id="VSZS01000059">
    <property type="protein sequence ID" value="TYR33391.1"/>
    <property type="molecule type" value="Genomic_DNA"/>
</dbReference>
<evidence type="ECO:0000259" key="6">
    <source>
        <dbReference type="Pfam" id="PF00441"/>
    </source>
</evidence>
<dbReference type="Proteomes" id="UP000323258">
    <property type="component" value="Unassembled WGS sequence"/>
</dbReference>
<evidence type="ECO:0000256" key="3">
    <source>
        <dbReference type="ARBA" id="ARBA00022630"/>
    </source>
</evidence>
<proteinExistence type="inferred from homology"/>
<evidence type="ECO:0000256" key="4">
    <source>
        <dbReference type="ARBA" id="ARBA00022827"/>
    </source>
</evidence>
<dbReference type="Gene3D" id="1.20.140.10">
    <property type="entry name" value="Butyryl-CoA Dehydrogenase, subunit A, domain 3"/>
    <property type="match status" value="1"/>
</dbReference>
<name>A0A5D4GWZ2_9HYPH</name>
<keyword evidence="4 5" id="KW-0274">FAD</keyword>
<dbReference type="Pfam" id="PF00441">
    <property type="entry name" value="Acyl-CoA_dh_1"/>
    <property type="match status" value="1"/>
</dbReference>
<dbReference type="InterPro" id="IPR013786">
    <property type="entry name" value="AcylCoA_DH/ox_N"/>
</dbReference>
<dbReference type="InterPro" id="IPR009075">
    <property type="entry name" value="AcylCo_DH/oxidase_C"/>
</dbReference>
<dbReference type="PANTHER" id="PTHR43884:SF12">
    <property type="entry name" value="ISOVALERYL-COA DEHYDROGENASE, MITOCHONDRIAL-RELATED"/>
    <property type="match status" value="1"/>
</dbReference>
<dbReference type="AlphaFoldDB" id="A0A5D4GWZ2"/>
<evidence type="ECO:0000256" key="1">
    <source>
        <dbReference type="ARBA" id="ARBA00001974"/>
    </source>
</evidence>
<dbReference type="Pfam" id="PF02770">
    <property type="entry name" value="Acyl-CoA_dh_M"/>
    <property type="match status" value="1"/>
</dbReference>
<dbReference type="InterPro" id="IPR009100">
    <property type="entry name" value="AcylCoA_DH/oxidase_NM_dom_sf"/>
</dbReference>
<reference evidence="9 10" key="2">
    <citation type="submission" date="2019-09" db="EMBL/GenBank/DDBJ databases">
        <title>Mesorhizobium sp. MaA-C15 isolated from Microcystis aeruginosa.</title>
        <authorList>
            <person name="Jeong S.E."/>
            <person name="Jin H.M."/>
            <person name="Jeon C.O."/>
        </authorList>
    </citation>
    <scope>NUCLEOTIDE SEQUENCE [LARGE SCALE GENOMIC DNA]</scope>
    <source>
        <strain evidence="9 10">MaA-C15</strain>
    </source>
</reference>
<dbReference type="PANTHER" id="PTHR43884">
    <property type="entry name" value="ACYL-COA DEHYDROGENASE"/>
    <property type="match status" value="1"/>
</dbReference>
<comment type="similarity">
    <text evidence="2 5">Belongs to the acyl-CoA dehydrogenase family.</text>
</comment>
<accession>A0A5D4GWZ2</accession>
<dbReference type="GO" id="GO:0003995">
    <property type="term" value="F:acyl-CoA dehydrogenase activity"/>
    <property type="evidence" value="ECO:0007669"/>
    <property type="project" value="TreeGrafter"/>
</dbReference>
<keyword evidence="5" id="KW-0560">Oxidoreductase</keyword>
<dbReference type="Pfam" id="PF02771">
    <property type="entry name" value="Acyl-CoA_dh_N"/>
    <property type="match status" value="1"/>
</dbReference>
<dbReference type="InterPro" id="IPR037069">
    <property type="entry name" value="AcylCoA_DH/ox_N_sf"/>
</dbReference>
<evidence type="ECO:0000256" key="2">
    <source>
        <dbReference type="ARBA" id="ARBA00009347"/>
    </source>
</evidence>
<feature type="domain" description="Acyl-CoA dehydrogenase/oxidase N-terminal" evidence="8">
    <location>
        <begin position="13"/>
        <end position="125"/>
    </location>
</feature>
<feature type="domain" description="Acyl-CoA dehydrogenase/oxidase C-terminal" evidence="6">
    <location>
        <begin position="239"/>
        <end position="385"/>
    </location>
</feature>
<dbReference type="InterPro" id="IPR046373">
    <property type="entry name" value="Acyl-CoA_Oxase/DH_mid-dom_sf"/>
</dbReference>
<dbReference type="RefSeq" id="WP_148914066.1">
    <property type="nucleotide sequence ID" value="NZ_VSZS01000059.1"/>
</dbReference>
<evidence type="ECO:0000313" key="10">
    <source>
        <dbReference type="Proteomes" id="UP000323258"/>
    </source>
</evidence>
<evidence type="ECO:0000256" key="5">
    <source>
        <dbReference type="RuleBase" id="RU362125"/>
    </source>
</evidence>
<gene>
    <name evidence="9" type="ORF">FY036_07300</name>
</gene>
<organism evidence="9 10">
    <name type="scientific">Neoaquamicrobium microcysteis</name>
    <dbReference type="NCBI Taxonomy" id="2682781"/>
    <lineage>
        <taxon>Bacteria</taxon>
        <taxon>Pseudomonadati</taxon>
        <taxon>Pseudomonadota</taxon>
        <taxon>Alphaproteobacteria</taxon>
        <taxon>Hyphomicrobiales</taxon>
        <taxon>Phyllobacteriaceae</taxon>
        <taxon>Neoaquamicrobium</taxon>
    </lineage>
</organism>